<protein>
    <recommendedName>
        <fullName evidence="3">Lipoprotein</fullName>
    </recommendedName>
</protein>
<name>A0ABU9I4X7_9FLAO</name>
<dbReference type="RefSeq" id="WP_341682179.1">
    <property type="nucleotide sequence ID" value="NZ_JBBYHT010000001.1"/>
</dbReference>
<reference evidence="1 2" key="1">
    <citation type="submission" date="2024-04" db="EMBL/GenBank/DDBJ databases">
        <title>Flavobacterium sp. DGU41 16S ribosomal RNA gene Genome sequencing and assembly.</title>
        <authorList>
            <person name="Park S."/>
        </authorList>
    </citation>
    <scope>NUCLEOTIDE SEQUENCE [LARGE SCALE GENOMIC DNA]</scope>
    <source>
        <strain evidence="1 2">DGU41</strain>
    </source>
</reference>
<dbReference type="PROSITE" id="PS51257">
    <property type="entry name" value="PROKAR_LIPOPROTEIN"/>
    <property type="match status" value="1"/>
</dbReference>
<gene>
    <name evidence="1" type="ORF">AAEO58_04370</name>
</gene>
<dbReference type="EMBL" id="JBBYHT010000001">
    <property type="protein sequence ID" value="MEL1247270.1"/>
    <property type="molecule type" value="Genomic_DNA"/>
</dbReference>
<organism evidence="1 2">
    <name type="scientific">Flavobacterium helocola</name>
    <dbReference type="NCBI Taxonomy" id="3139139"/>
    <lineage>
        <taxon>Bacteria</taxon>
        <taxon>Pseudomonadati</taxon>
        <taxon>Bacteroidota</taxon>
        <taxon>Flavobacteriia</taxon>
        <taxon>Flavobacteriales</taxon>
        <taxon>Flavobacteriaceae</taxon>
        <taxon>Flavobacterium</taxon>
    </lineage>
</organism>
<proteinExistence type="predicted"/>
<sequence>MKNTVKLFGLLMVSIVLFSCSTDEQDEDLEKAIKLSENMQQTQSREGDGIQEEGNPHIIIIKKD</sequence>
<evidence type="ECO:0000313" key="2">
    <source>
        <dbReference type="Proteomes" id="UP001393056"/>
    </source>
</evidence>
<accession>A0ABU9I4X7</accession>
<keyword evidence="2" id="KW-1185">Reference proteome</keyword>
<comment type="caution">
    <text evidence="1">The sequence shown here is derived from an EMBL/GenBank/DDBJ whole genome shotgun (WGS) entry which is preliminary data.</text>
</comment>
<evidence type="ECO:0000313" key="1">
    <source>
        <dbReference type="EMBL" id="MEL1247270.1"/>
    </source>
</evidence>
<evidence type="ECO:0008006" key="3">
    <source>
        <dbReference type="Google" id="ProtNLM"/>
    </source>
</evidence>
<dbReference type="Proteomes" id="UP001393056">
    <property type="component" value="Unassembled WGS sequence"/>
</dbReference>